<evidence type="ECO:0000256" key="3">
    <source>
        <dbReference type="ARBA" id="ARBA00022516"/>
    </source>
</evidence>
<keyword evidence="3" id="KW-0444">Lipid biosynthesis</keyword>
<dbReference type="PROSITE" id="PS50866">
    <property type="entry name" value="GOLD"/>
    <property type="match status" value="1"/>
</dbReference>
<evidence type="ECO:0000256" key="1">
    <source>
        <dbReference type="ARBA" id="ARBA00004173"/>
    </source>
</evidence>
<dbReference type="InterPro" id="IPR036598">
    <property type="entry name" value="GOLD_dom_sf"/>
</dbReference>
<feature type="region of interest" description="Disordered" evidence="17">
    <location>
        <begin position="154"/>
        <end position="192"/>
    </location>
</feature>
<evidence type="ECO:0000256" key="16">
    <source>
        <dbReference type="ARBA" id="ARBA00080905"/>
    </source>
</evidence>
<comment type="caution">
    <text evidence="18">The sequence shown here is derived from an EMBL/GenBank/DDBJ whole genome shotgun (WGS) entry which is preliminary data.</text>
</comment>
<keyword evidence="4" id="KW-0597">Phosphoprotein</keyword>
<reference evidence="18" key="1">
    <citation type="submission" date="2022-03" db="EMBL/GenBank/DDBJ databases">
        <authorList>
            <person name="Martin C."/>
        </authorList>
    </citation>
    <scope>NUCLEOTIDE SEQUENCE</scope>
</reference>
<dbReference type="InterPro" id="IPR009038">
    <property type="entry name" value="GOLD_dom"/>
</dbReference>
<evidence type="ECO:0000256" key="14">
    <source>
        <dbReference type="ARBA" id="ARBA00076235"/>
    </source>
</evidence>
<evidence type="ECO:0000256" key="9">
    <source>
        <dbReference type="ARBA" id="ARBA00023098"/>
    </source>
</evidence>
<organism evidence="18 19">
    <name type="scientific">Owenia fusiformis</name>
    <name type="common">Polychaete worm</name>
    <dbReference type="NCBI Taxonomy" id="6347"/>
    <lineage>
        <taxon>Eukaryota</taxon>
        <taxon>Metazoa</taxon>
        <taxon>Spiralia</taxon>
        <taxon>Lophotrochozoa</taxon>
        <taxon>Annelida</taxon>
        <taxon>Polychaeta</taxon>
        <taxon>Sedentaria</taxon>
        <taxon>Canalipalpata</taxon>
        <taxon>Sabellida</taxon>
        <taxon>Oweniida</taxon>
        <taxon>Oweniidae</taxon>
        <taxon>Owenia</taxon>
    </lineage>
</organism>
<dbReference type="Gene3D" id="2.60.120.680">
    <property type="entry name" value="GOLD domain"/>
    <property type="match status" value="1"/>
</dbReference>
<dbReference type="InterPro" id="IPR035984">
    <property type="entry name" value="Acyl-CoA-binding_sf"/>
</dbReference>
<dbReference type="SUPFAM" id="SSF101576">
    <property type="entry name" value="Supernatant protein factor (SPF), C-terminal domain"/>
    <property type="match status" value="1"/>
</dbReference>
<dbReference type="OrthoDB" id="5839451at2759"/>
<dbReference type="PANTHER" id="PTHR22973">
    <property type="entry name" value="LD35087P"/>
    <property type="match status" value="1"/>
</dbReference>
<evidence type="ECO:0000256" key="10">
    <source>
        <dbReference type="ARBA" id="ARBA00023128"/>
    </source>
</evidence>
<feature type="region of interest" description="Disordered" evidence="17">
    <location>
        <begin position="265"/>
        <end position="303"/>
    </location>
</feature>
<evidence type="ECO:0000313" key="19">
    <source>
        <dbReference type="Proteomes" id="UP000749559"/>
    </source>
</evidence>
<feature type="compositionally biased region" description="Acidic residues" evidence="17">
    <location>
        <begin position="385"/>
        <end position="394"/>
    </location>
</feature>
<name>A0A8J1XYQ8_OWEFU</name>
<feature type="non-terminal residue" evidence="18">
    <location>
        <position position="1"/>
    </location>
</feature>
<evidence type="ECO:0000256" key="7">
    <source>
        <dbReference type="ARBA" id="ARBA00023034"/>
    </source>
</evidence>
<feature type="compositionally biased region" description="Basic and acidic residues" evidence="17">
    <location>
        <begin position="154"/>
        <end position="182"/>
    </location>
</feature>
<dbReference type="AlphaFoldDB" id="A0A8J1XYQ8"/>
<dbReference type="SUPFAM" id="SSF47027">
    <property type="entry name" value="Acyl-CoA binding protein"/>
    <property type="match status" value="1"/>
</dbReference>
<dbReference type="PROSITE" id="PS51228">
    <property type="entry name" value="ACB_2"/>
    <property type="match status" value="1"/>
</dbReference>
<dbReference type="GO" id="GO:0006694">
    <property type="term" value="P:steroid biosynthetic process"/>
    <property type="evidence" value="ECO:0007669"/>
    <property type="project" value="UniProtKB-KW"/>
</dbReference>
<dbReference type="Gene3D" id="1.20.80.10">
    <property type="match status" value="1"/>
</dbReference>
<comment type="subcellular location">
    <subcellularLocation>
        <location evidence="2">Golgi apparatus membrane</location>
        <topology evidence="2">Peripheral membrane protein</topology>
        <orientation evidence="2">Cytoplasmic side</orientation>
    </subcellularLocation>
    <subcellularLocation>
        <location evidence="1">Mitochondrion</location>
    </subcellularLocation>
</comment>
<dbReference type="InterPro" id="IPR052269">
    <property type="entry name" value="Golgi-PI4KB_interaction"/>
</dbReference>
<accession>A0A8J1XYQ8</accession>
<dbReference type="GO" id="GO:0000139">
    <property type="term" value="C:Golgi membrane"/>
    <property type="evidence" value="ECO:0007669"/>
    <property type="project" value="UniProtKB-SubCell"/>
</dbReference>
<keyword evidence="10" id="KW-0496">Mitochondrion</keyword>
<dbReference type="EMBL" id="CAIIXF020000008">
    <property type="protein sequence ID" value="CAH1791156.1"/>
    <property type="molecule type" value="Genomic_DNA"/>
</dbReference>
<evidence type="ECO:0000256" key="15">
    <source>
        <dbReference type="ARBA" id="ARBA00078007"/>
    </source>
</evidence>
<evidence type="ECO:0000256" key="11">
    <source>
        <dbReference type="ARBA" id="ARBA00023136"/>
    </source>
</evidence>
<keyword evidence="6" id="KW-0007">Acetylation</keyword>
<evidence type="ECO:0000313" key="18">
    <source>
        <dbReference type="EMBL" id="CAH1791156.1"/>
    </source>
</evidence>
<proteinExistence type="predicted"/>
<evidence type="ECO:0000256" key="4">
    <source>
        <dbReference type="ARBA" id="ARBA00022553"/>
    </source>
</evidence>
<feature type="region of interest" description="Disordered" evidence="17">
    <location>
        <begin position="379"/>
        <end position="420"/>
    </location>
</feature>
<comment type="function">
    <text evidence="12">Involved in the maintenance of Golgi structure by interacting with giantin, affecting protein transport between the endoplasmic reticulum and Golgi. Involved in hormone-induced steroid biosynthesis in testicular Leydig cells. Recruits PI4KB to the Golgi apparatus membrane; enhances the enzyme activity of PI4KB activity via its membrane recruitment thereby increasing the local concentration of the substrate in the vicinity of the kinase.</text>
</comment>
<keyword evidence="5" id="KW-0752">Steroid biosynthesis</keyword>
<feature type="compositionally biased region" description="Acidic residues" evidence="17">
    <location>
        <begin position="283"/>
        <end position="297"/>
    </location>
</feature>
<dbReference type="Pfam" id="PF13897">
    <property type="entry name" value="GOLD_2"/>
    <property type="match status" value="1"/>
</dbReference>
<keyword evidence="9" id="KW-0443">Lipid metabolism</keyword>
<dbReference type="GO" id="GO:0000062">
    <property type="term" value="F:fatty-acyl-CoA binding"/>
    <property type="evidence" value="ECO:0007669"/>
    <property type="project" value="InterPro"/>
</dbReference>
<evidence type="ECO:0000256" key="12">
    <source>
        <dbReference type="ARBA" id="ARBA00057952"/>
    </source>
</evidence>
<keyword evidence="19" id="KW-1185">Reference proteome</keyword>
<dbReference type="Pfam" id="PF00887">
    <property type="entry name" value="ACBP"/>
    <property type="match status" value="1"/>
</dbReference>
<gene>
    <name evidence="18" type="ORF">OFUS_LOCUS16274</name>
</gene>
<dbReference type="GO" id="GO:0005739">
    <property type="term" value="C:mitochondrion"/>
    <property type="evidence" value="ECO:0007669"/>
    <property type="project" value="UniProtKB-SubCell"/>
</dbReference>
<evidence type="ECO:0000256" key="13">
    <source>
        <dbReference type="ARBA" id="ARBA00067322"/>
    </source>
</evidence>
<keyword evidence="7" id="KW-0333">Golgi apparatus</keyword>
<dbReference type="InterPro" id="IPR000582">
    <property type="entry name" value="Acyl-CoA-binding_protein"/>
</dbReference>
<protein>
    <recommendedName>
        <fullName evidence="13">Golgi resident protein GCP60</fullName>
    </recommendedName>
    <alternativeName>
        <fullName evidence="15">Acyl-CoA-binding domain-containing protein 3</fullName>
    </alternativeName>
    <alternativeName>
        <fullName evidence="16">Golgi complex-associated protein 1</fullName>
    </alternativeName>
    <alternativeName>
        <fullName evidence="14">Golgi phosphoprotein 1</fullName>
    </alternativeName>
</protein>
<evidence type="ECO:0000256" key="6">
    <source>
        <dbReference type="ARBA" id="ARBA00022990"/>
    </source>
</evidence>
<dbReference type="FunFam" id="2.60.120.680:FF:000002">
    <property type="entry name" value="Putative Golgi resident protein GCP60"/>
    <property type="match status" value="1"/>
</dbReference>
<keyword evidence="11" id="KW-0472">Membrane</keyword>
<evidence type="ECO:0000256" key="17">
    <source>
        <dbReference type="SAM" id="MobiDB-lite"/>
    </source>
</evidence>
<sequence length="468" mass="54437">KMATENLETKVNSIVIDETKPVANSTHDHIETFSIRWGFDLEELYKLALTFYKEKDGKAIHLTYKDKLKLVAFTKQVSHGKYRTDASPEVGFLDVVGNDRRQAWQELGDMSRESAMTEFVKVLNSVCPLFKPYIQAHKTEQEELERIRKEEEERIRREQEEEKQRSVLEEETKAREQQEKVKQSQQESQIRAALNQQTAIHFKQYAEQQFPNNTEQQDSLITQLQEQHYQQYMQQVYQQQLLHQQEQYKQLQAMQEGGDSALNTENAVKKKAPKTTDENGVNDGEEADDEEDEEELSENGMPPIAAASMWTRKDLSEFKNNLQKDKDSVIKVGSGETVTVRVPTHEDGTCLFWEFATDSYDIGFGVYFEWTVSPSNQVSVHVSESSDEEDVEDEETKKKGDLESGSNSKQDNKPPTDEIIPIYRRDCHEEVYCGSHMYPGRGVYLLKFDNSYSLWRGKTLYYRVYYTR</sequence>
<dbReference type="InterPro" id="IPR014352">
    <property type="entry name" value="FERM/acyl-CoA-bd_prot_sf"/>
</dbReference>
<keyword evidence="8" id="KW-0175">Coiled coil</keyword>
<dbReference type="PANTHER" id="PTHR22973:SF12">
    <property type="entry name" value="LD35087P"/>
    <property type="match status" value="1"/>
</dbReference>
<evidence type="ECO:0000256" key="5">
    <source>
        <dbReference type="ARBA" id="ARBA00022955"/>
    </source>
</evidence>
<dbReference type="Proteomes" id="UP000749559">
    <property type="component" value="Unassembled WGS sequence"/>
</dbReference>
<evidence type="ECO:0000256" key="2">
    <source>
        <dbReference type="ARBA" id="ARBA00004255"/>
    </source>
</evidence>
<evidence type="ECO:0000256" key="8">
    <source>
        <dbReference type="ARBA" id="ARBA00023054"/>
    </source>
</evidence>
<dbReference type="FunFam" id="1.20.80.10:FF:000017">
    <property type="entry name" value="Golgi resident protein GCP60"/>
    <property type="match status" value="1"/>
</dbReference>